<organism evidence="2 3">
    <name type="scientific">Chiayiivirga flava</name>
    <dbReference type="NCBI Taxonomy" id="659595"/>
    <lineage>
        <taxon>Bacteria</taxon>
        <taxon>Pseudomonadati</taxon>
        <taxon>Pseudomonadota</taxon>
        <taxon>Gammaproteobacteria</taxon>
        <taxon>Lysobacterales</taxon>
        <taxon>Lysobacteraceae</taxon>
        <taxon>Chiayiivirga</taxon>
    </lineage>
</organism>
<accession>A0A7W8D4G8</accession>
<proteinExistence type="predicted"/>
<evidence type="ECO:0008006" key="4">
    <source>
        <dbReference type="Google" id="ProtNLM"/>
    </source>
</evidence>
<reference evidence="2 3" key="1">
    <citation type="submission" date="2020-08" db="EMBL/GenBank/DDBJ databases">
        <title>Genomic Encyclopedia of Type Strains, Phase IV (KMG-IV): sequencing the most valuable type-strain genomes for metagenomic binning, comparative biology and taxonomic classification.</title>
        <authorList>
            <person name="Goeker M."/>
        </authorList>
    </citation>
    <scope>NUCLEOTIDE SEQUENCE [LARGE SCALE GENOMIC DNA]</scope>
    <source>
        <strain evidence="2 3">DSM 24163</strain>
    </source>
</reference>
<dbReference type="AlphaFoldDB" id="A0A7W8D4G8"/>
<protein>
    <recommendedName>
        <fullName evidence="4">TonB C-terminal domain-containing protein</fullName>
    </recommendedName>
</protein>
<dbReference type="RefSeq" id="WP_183959869.1">
    <property type="nucleotide sequence ID" value="NZ_JACHHP010000001.1"/>
</dbReference>
<evidence type="ECO:0000313" key="2">
    <source>
        <dbReference type="EMBL" id="MBB5207357.1"/>
    </source>
</evidence>
<keyword evidence="3" id="KW-1185">Reference proteome</keyword>
<gene>
    <name evidence="2" type="ORF">HNQ52_000873</name>
</gene>
<keyword evidence="1" id="KW-0732">Signal</keyword>
<evidence type="ECO:0000313" key="3">
    <source>
        <dbReference type="Proteomes" id="UP000521199"/>
    </source>
</evidence>
<dbReference type="PROSITE" id="PS51257">
    <property type="entry name" value="PROKAR_LIPOPROTEIN"/>
    <property type="match status" value="1"/>
</dbReference>
<name>A0A7W8D4G8_9GAMM</name>
<feature type="signal peptide" evidence="1">
    <location>
        <begin position="1"/>
        <end position="17"/>
    </location>
</feature>
<dbReference type="Proteomes" id="UP000521199">
    <property type="component" value="Unassembled WGS sequence"/>
</dbReference>
<feature type="chain" id="PRO_5031261553" description="TonB C-terminal domain-containing protein" evidence="1">
    <location>
        <begin position="18"/>
        <end position="179"/>
    </location>
</feature>
<evidence type="ECO:0000256" key="1">
    <source>
        <dbReference type="SAM" id="SignalP"/>
    </source>
</evidence>
<sequence length="179" mass="18666">MRRVLPFLLPLALAGCAATPDTPDARSGQVGVREVTAGISGEARMVLAANETFAPPLPAPDNALPAYPSALLAQNLPPQAVCVQVGVAEDGSVMGVTPAPTSPDCPALQPPAQPFFASAAAATQRWRFEPAFRCVFDRTPAPNEACGTDGTHEVPQAVSLVYRFVFEQVDGRGSVRVGD</sequence>
<comment type="caution">
    <text evidence="2">The sequence shown here is derived from an EMBL/GenBank/DDBJ whole genome shotgun (WGS) entry which is preliminary data.</text>
</comment>
<dbReference type="EMBL" id="JACHHP010000001">
    <property type="protein sequence ID" value="MBB5207357.1"/>
    <property type="molecule type" value="Genomic_DNA"/>
</dbReference>